<dbReference type="InterPro" id="IPR031165">
    <property type="entry name" value="GNAT_YJDJ"/>
</dbReference>
<evidence type="ECO:0000313" key="2">
    <source>
        <dbReference type="EMBL" id="AXY26530.1"/>
    </source>
</evidence>
<dbReference type="Gene3D" id="3.40.630.30">
    <property type="match status" value="1"/>
</dbReference>
<dbReference type="Pfam" id="PF14542">
    <property type="entry name" value="Acetyltransf_CG"/>
    <property type="match status" value="1"/>
</dbReference>
<dbReference type="InterPro" id="IPR016181">
    <property type="entry name" value="Acyl_CoA_acyltransferase"/>
</dbReference>
<sequence>MDLKHEYQAIVYRDDEGKKLAEITYSLTEDADIVAADHTYVSPTLRGQGVAGKLLDELVSVMQKEGKQIKAVCPYVVRKFQEEPEKYNQINADA</sequence>
<dbReference type="OrthoDB" id="9793389at2"/>
<reference evidence="2 3" key="1">
    <citation type="submission" date="2017-09" db="EMBL/GenBank/DDBJ databases">
        <title>Complete genome sequence of Oxytococcus suis strain ZY16052.</title>
        <authorList>
            <person name="Li F."/>
        </authorList>
    </citation>
    <scope>NUCLEOTIDE SEQUENCE [LARGE SCALE GENOMIC DNA]</scope>
    <source>
        <strain evidence="2 3">ZY16052</strain>
    </source>
</reference>
<dbReference type="RefSeq" id="WP_118991386.1">
    <property type="nucleotide sequence ID" value="NZ_CP023434.1"/>
</dbReference>
<dbReference type="GO" id="GO:0016740">
    <property type="term" value="F:transferase activity"/>
    <property type="evidence" value="ECO:0007669"/>
    <property type="project" value="UniProtKB-KW"/>
</dbReference>
<dbReference type="PANTHER" id="PTHR31435">
    <property type="entry name" value="PROTEIN NATD1"/>
    <property type="match status" value="1"/>
</dbReference>
<proteinExistence type="predicted"/>
<evidence type="ECO:0000313" key="3">
    <source>
        <dbReference type="Proteomes" id="UP000263232"/>
    </source>
</evidence>
<accession>A0A347WN73</accession>
<dbReference type="AlphaFoldDB" id="A0A347WN73"/>
<name>A0A347WN73_9LACT</name>
<dbReference type="CDD" id="cd04301">
    <property type="entry name" value="NAT_SF"/>
    <property type="match status" value="1"/>
</dbReference>
<keyword evidence="2" id="KW-0808">Transferase</keyword>
<dbReference type="SUPFAM" id="SSF55729">
    <property type="entry name" value="Acyl-CoA N-acyltransferases (Nat)"/>
    <property type="match status" value="1"/>
</dbReference>
<dbReference type="PROSITE" id="PS51729">
    <property type="entry name" value="GNAT_YJDJ"/>
    <property type="match status" value="1"/>
</dbReference>
<feature type="domain" description="N-acetyltransferase" evidence="1">
    <location>
        <begin position="2"/>
        <end position="92"/>
    </location>
</feature>
<dbReference type="EMBL" id="CP023434">
    <property type="protein sequence ID" value="AXY26530.1"/>
    <property type="molecule type" value="Genomic_DNA"/>
</dbReference>
<dbReference type="InterPro" id="IPR045057">
    <property type="entry name" value="Gcn5-rel_NAT"/>
</dbReference>
<dbReference type="Proteomes" id="UP000263232">
    <property type="component" value="Chromosome"/>
</dbReference>
<dbReference type="PANTHER" id="PTHR31435:SF10">
    <property type="entry name" value="BSR4717 PROTEIN"/>
    <property type="match status" value="1"/>
</dbReference>
<keyword evidence="3" id="KW-1185">Reference proteome</keyword>
<organism evidence="2 3">
    <name type="scientific">Suicoccus acidiformans</name>
    <dbReference type="NCBI Taxonomy" id="2036206"/>
    <lineage>
        <taxon>Bacteria</taxon>
        <taxon>Bacillati</taxon>
        <taxon>Bacillota</taxon>
        <taxon>Bacilli</taxon>
        <taxon>Lactobacillales</taxon>
        <taxon>Aerococcaceae</taxon>
        <taxon>Suicoccus</taxon>
    </lineage>
</organism>
<dbReference type="KEGG" id="abae:CL176_11280"/>
<evidence type="ECO:0000259" key="1">
    <source>
        <dbReference type="PROSITE" id="PS51729"/>
    </source>
</evidence>
<protein>
    <submittedName>
        <fullName evidence="2">GNAT family N-acetyltransferase</fullName>
    </submittedName>
</protein>
<gene>
    <name evidence="2" type="ORF">CL176_11280</name>
</gene>